<keyword evidence="2" id="KW-1185">Reference proteome</keyword>
<organism evidence="1 2">
    <name type="scientific">Clostridium gelidum</name>
    <dbReference type="NCBI Taxonomy" id="704125"/>
    <lineage>
        <taxon>Bacteria</taxon>
        <taxon>Bacillati</taxon>
        <taxon>Bacillota</taxon>
        <taxon>Clostridia</taxon>
        <taxon>Eubacteriales</taxon>
        <taxon>Clostridiaceae</taxon>
        <taxon>Clostridium</taxon>
    </lineage>
</organism>
<name>A0ABN6IYF6_9CLOT</name>
<accession>A0ABN6IYF6</accession>
<proteinExistence type="predicted"/>
<sequence>MKVNVQLTHAEVINKINDIQKDLNKVKLVTASNWVEVTKLKSVK</sequence>
<dbReference type="RefSeq" id="WP_258712442.1">
    <property type="nucleotide sequence ID" value="NZ_AP024849.1"/>
</dbReference>
<dbReference type="EMBL" id="AP024849">
    <property type="protein sequence ID" value="BCZ46025.1"/>
    <property type="molecule type" value="Genomic_DNA"/>
</dbReference>
<reference evidence="2" key="1">
    <citation type="submission" date="2021-07" db="EMBL/GenBank/DDBJ databases">
        <title>Complete genome sequencing of a Clostridium isolate.</title>
        <authorList>
            <person name="Ueki A."/>
            <person name="Tonouchi A."/>
        </authorList>
    </citation>
    <scope>NUCLEOTIDE SEQUENCE [LARGE SCALE GENOMIC DNA]</scope>
    <source>
        <strain evidence="2">C5S11</strain>
    </source>
</reference>
<evidence type="ECO:0000313" key="1">
    <source>
        <dbReference type="EMBL" id="BCZ46025.1"/>
    </source>
</evidence>
<dbReference type="Proteomes" id="UP000824633">
    <property type="component" value="Chromosome"/>
</dbReference>
<protein>
    <submittedName>
        <fullName evidence="1">Uncharacterized protein</fullName>
    </submittedName>
</protein>
<evidence type="ECO:0000313" key="2">
    <source>
        <dbReference type="Proteomes" id="UP000824633"/>
    </source>
</evidence>
<gene>
    <name evidence="1" type="ORF">psyc5s11_20920</name>
</gene>